<comment type="caution">
    <text evidence="1">The sequence shown here is derived from an EMBL/GenBank/DDBJ whole genome shotgun (WGS) entry which is preliminary data.</text>
</comment>
<evidence type="ECO:0000313" key="1">
    <source>
        <dbReference type="EMBL" id="KAG8177046.1"/>
    </source>
</evidence>
<accession>A0AAV6U0A8</accession>
<dbReference type="AlphaFoldDB" id="A0AAV6U0A8"/>
<reference evidence="1 2" key="1">
    <citation type="journal article" date="2022" name="Nat. Ecol. Evol.">
        <title>A masculinizing supergene underlies an exaggerated male reproductive morph in a spider.</title>
        <authorList>
            <person name="Hendrickx F."/>
            <person name="De Corte Z."/>
            <person name="Sonet G."/>
            <person name="Van Belleghem S.M."/>
            <person name="Kostlbacher S."/>
            <person name="Vangestel C."/>
        </authorList>
    </citation>
    <scope>NUCLEOTIDE SEQUENCE [LARGE SCALE GENOMIC DNA]</scope>
    <source>
        <strain evidence="1">W744_W776</strain>
    </source>
</reference>
<dbReference type="Proteomes" id="UP000827092">
    <property type="component" value="Unassembled WGS sequence"/>
</dbReference>
<gene>
    <name evidence="1" type="ORF">JTE90_006522</name>
</gene>
<protein>
    <recommendedName>
        <fullName evidence="3">ATP synthase F0 subunit 8</fullName>
    </recommendedName>
</protein>
<sequence>MQTDQKYAPAQTKNPLVRVHLTPNNWQRGLFFILPPSFLFSEKSGSKLGKIPLELWVISRMLVQLVMPKLRMKPRQWKWWTLKPVKKWNRTKRVAKTRPSP</sequence>
<dbReference type="EMBL" id="JAFNEN010000825">
    <property type="protein sequence ID" value="KAG8177046.1"/>
    <property type="molecule type" value="Genomic_DNA"/>
</dbReference>
<organism evidence="1 2">
    <name type="scientific">Oedothorax gibbosus</name>
    <dbReference type="NCBI Taxonomy" id="931172"/>
    <lineage>
        <taxon>Eukaryota</taxon>
        <taxon>Metazoa</taxon>
        <taxon>Ecdysozoa</taxon>
        <taxon>Arthropoda</taxon>
        <taxon>Chelicerata</taxon>
        <taxon>Arachnida</taxon>
        <taxon>Araneae</taxon>
        <taxon>Araneomorphae</taxon>
        <taxon>Entelegynae</taxon>
        <taxon>Araneoidea</taxon>
        <taxon>Linyphiidae</taxon>
        <taxon>Erigoninae</taxon>
        <taxon>Oedothorax</taxon>
    </lineage>
</organism>
<keyword evidence="2" id="KW-1185">Reference proteome</keyword>
<evidence type="ECO:0000313" key="2">
    <source>
        <dbReference type="Proteomes" id="UP000827092"/>
    </source>
</evidence>
<proteinExistence type="predicted"/>
<evidence type="ECO:0008006" key="3">
    <source>
        <dbReference type="Google" id="ProtNLM"/>
    </source>
</evidence>
<name>A0AAV6U0A8_9ARAC</name>